<dbReference type="InterPro" id="IPR050204">
    <property type="entry name" value="AraC_XylS_family_regulators"/>
</dbReference>
<feature type="compositionally biased region" description="Basic and acidic residues" evidence="4">
    <location>
        <begin position="1"/>
        <end position="10"/>
    </location>
</feature>
<dbReference type="PROSITE" id="PS01124">
    <property type="entry name" value="HTH_ARAC_FAMILY_2"/>
    <property type="match status" value="1"/>
</dbReference>
<dbReference type="RefSeq" id="WP_039819023.1">
    <property type="nucleotide sequence ID" value="NZ_UGRY01000008.1"/>
</dbReference>
<feature type="region of interest" description="Disordered" evidence="4">
    <location>
        <begin position="300"/>
        <end position="323"/>
    </location>
</feature>
<dbReference type="PANTHER" id="PTHR46796">
    <property type="entry name" value="HTH-TYPE TRANSCRIPTIONAL ACTIVATOR RHAS-RELATED"/>
    <property type="match status" value="1"/>
</dbReference>
<dbReference type="InterPro" id="IPR018060">
    <property type="entry name" value="HTH_AraC"/>
</dbReference>
<keyword evidence="2 6" id="KW-0238">DNA-binding</keyword>
<dbReference type="GO" id="GO:0043565">
    <property type="term" value="F:sequence-specific DNA binding"/>
    <property type="evidence" value="ECO:0007669"/>
    <property type="project" value="InterPro"/>
</dbReference>
<dbReference type="InterPro" id="IPR009057">
    <property type="entry name" value="Homeodomain-like_sf"/>
</dbReference>
<gene>
    <name evidence="6" type="ORF">NCTC1934_06915</name>
</gene>
<accession>A0A379JMV5</accession>
<evidence type="ECO:0000313" key="6">
    <source>
        <dbReference type="EMBL" id="SUD49561.1"/>
    </source>
</evidence>
<keyword evidence="3" id="KW-0804">Transcription</keyword>
<dbReference type="PANTHER" id="PTHR46796:SF6">
    <property type="entry name" value="ARAC SUBFAMILY"/>
    <property type="match status" value="1"/>
</dbReference>
<name>A0A379JMV5_9NOCA</name>
<dbReference type="Gene3D" id="1.10.10.60">
    <property type="entry name" value="Homeodomain-like"/>
    <property type="match status" value="1"/>
</dbReference>
<dbReference type="Pfam" id="PF12833">
    <property type="entry name" value="HTH_18"/>
    <property type="match status" value="1"/>
</dbReference>
<sequence>MSDVEFRSEEFTSDDQDPAGSWDQYLKDKQGSVGLTFPGEFRSRAFAQWLGPMQMVKFSTAPLDYRRSARNIRADDDDRSYRLLIPLSGHFTFEQGDSREFFYPGKVGFFRWHRPLFMTQDDEVTALILTVGKDAVDTQCAESAPLALNENRPLVQALQGQARLLGEAQGWTAADWSVAYNSTLAILKGVLNPDPGTKLGTHADLAERARRLIELHAKDPDVTPEAIAAMMGIGERTLFTSLKLAGYPPPTTMLREVRVERAHQRVRTALPFNTDRVAFEEGFPSPRAFREAYRERFGMSPKQMREKLFGTPARSSDSPETQE</sequence>
<feature type="region of interest" description="Disordered" evidence="4">
    <location>
        <begin position="1"/>
        <end position="22"/>
    </location>
</feature>
<evidence type="ECO:0000256" key="4">
    <source>
        <dbReference type="SAM" id="MobiDB-lite"/>
    </source>
</evidence>
<dbReference type="GO" id="GO:0003700">
    <property type="term" value="F:DNA-binding transcription factor activity"/>
    <property type="evidence" value="ECO:0007669"/>
    <property type="project" value="InterPro"/>
</dbReference>
<dbReference type="SUPFAM" id="SSF46689">
    <property type="entry name" value="Homeodomain-like"/>
    <property type="match status" value="1"/>
</dbReference>
<proteinExistence type="predicted"/>
<reference evidence="6 7" key="1">
    <citation type="submission" date="2018-06" db="EMBL/GenBank/DDBJ databases">
        <authorList>
            <consortium name="Pathogen Informatics"/>
            <person name="Doyle S."/>
        </authorList>
    </citation>
    <scope>NUCLEOTIDE SEQUENCE [LARGE SCALE GENOMIC DNA]</scope>
    <source>
        <strain evidence="6 7">NCTC1934</strain>
    </source>
</reference>
<dbReference type="InterPro" id="IPR035418">
    <property type="entry name" value="AraC-bd_2"/>
</dbReference>
<dbReference type="SMART" id="SM00342">
    <property type="entry name" value="HTH_ARAC"/>
    <property type="match status" value="1"/>
</dbReference>
<evidence type="ECO:0000313" key="7">
    <source>
        <dbReference type="Proteomes" id="UP000255467"/>
    </source>
</evidence>
<evidence type="ECO:0000256" key="3">
    <source>
        <dbReference type="ARBA" id="ARBA00023163"/>
    </source>
</evidence>
<evidence type="ECO:0000256" key="1">
    <source>
        <dbReference type="ARBA" id="ARBA00023015"/>
    </source>
</evidence>
<dbReference type="OrthoDB" id="4570501at2"/>
<evidence type="ECO:0000256" key="2">
    <source>
        <dbReference type="ARBA" id="ARBA00023125"/>
    </source>
</evidence>
<keyword evidence="1" id="KW-0805">Transcription regulation</keyword>
<feature type="domain" description="HTH araC/xylS-type" evidence="5">
    <location>
        <begin position="207"/>
        <end position="307"/>
    </location>
</feature>
<organism evidence="6 7">
    <name type="scientific">Nocardia otitidiscaviarum</name>
    <dbReference type="NCBI Taxonomy" id="1823"/>
    <lineage>
        <taxon>Bacteria</taxon>
        <taxon>Bacillati</taxon>
        <taxon>Actinomycetota</taxon>
        <taxon>Actinomycetes</taxon>
        <taxon>Mycobacteriales</taxon>
        <taxon>Nocardiaceae</taxon>
        <taxon>Nocardia</taxon>
    </lineage>
</organism>
<evidence type="ECO:0000259" key="5">
    <source>
        <dbReference type="PROSITE" id="PS01124"/>
    </source>
</evidence>
<keyword evidence="7" id="KW-1185">Reference proteome</keyword>
<dbReference type="AlphaFoldDB" id="A0A379JMV5"/>
<dbReference type="Pfam" id="PF14525">
    <property type="entry name" value="AraC_binding_2"/>
    <property type="match status" value="1"/>
</dbReference>
<protein>
    <submittedName>
        <fullName evidence="6">DNA-binding transcriptional activator FeaR</fullName>
    </submittedName>
</protein>
<feature type="compositionally biased region" description="Polar residues" evidence="4">
    <location>
        <begin position="313"/>
        <end position="323"/>
    </location>
</feature>
<dbReference type="EMBL" id="UGRY01000008">
    <property type="protein sequence ID" value="SUD49561.1"/>
    <property type="molecule type" value="Genomic_DNA"/>
</dbReference>
<dbReference type="Proteomes" id="UP000255467">
    <property type="component" value="Unassembled WGS sequence"/>
</dbReference>